<evidence type="ECO:0000313" key="12">
    <source>
        <dbReference type="Proteomes" id="UP000051717"/>
    </source>
</evidence>
<feature type="region of interest" description="Disordered" evidence="8">
    <location>
        <begin position="265"/>
        <end position="296"/>
    </location>
</feature>
<dbReference type="Gene3D" id="1.10.287.1260">
    <property type="match status" value="1"/>
</dbReference>
<keyword evidence="4" id="KW-1003">Cell membrane</keyword>
<sequence length="296" mass="31842">MSTEMQRILLIVVVAAGAHVSVLAMRSIAARLLGPRAVARAKVQTIVGFVVSTAVFVIYFAALGFTLRELGVSLTAYFAGASIIGLAVSFGSQGVIQDVISGLTMVLTDVIDIGDMVEVGGQVGIVEHVGIRFTVLISVTGSRVYLPNRSLGTVINYPDGFVRAFLDARLPRDTRAGEEAHLALIAVARAVHQQFGAIMPLAPTVLEPRQAGDGYSFVRVKFRLWPGQGAILDSCVKPAVVSVLRALDPEYADWMVVVHYRAEPSEADSEPLPQPAPVRLRMAAGKARRDRRMRNP</sequence>
<evidence type="ECO:0000313" key="11">
    <source>
        <dbReference type="EMBL" id="KPK70168.1"/>
    </source>
</evidence>
<keyword evidence="5 9" id="KW-0812">Transmembrane</keyword>
<dbReference type="GO" id="GO:0005886">
    <property type="term" value="C:plasma membrane"/>
    <property type="evidence" value="ECO:0007669"/>
    <property type="project" value="UniProtKB-SubCell"/>
</dbReference>
<evidence type="ECO:0000256" key="3">
    <source>
        <dbReference type="ARBA" id="ARBA00008017"/>
    </source>
</evidence>
<name>A0A0S8GAP0_UNCT6</name>
<dbReference type="SUPFAM" id="SSF82861">
    <property type="entry name" value="Mechanosensitive channel protein MscS (YggB), transmembrane region"/>
    <property type="match status" value="1"/>
</dbReference>
<evidence type="ECO:0000256" key="8">
    <source>
        <dbReference type="SAM" id="MobiDB-lite"/>
    </source>
</evidence>
<dbReference type="Pfam" id="PF00924">
    <property type="entry name" value="MS_channel_2nd"/>
    <property type="match status" value="1"/>
</dbReference>
<feature type="transmembrane region" description="Helical" evidence="9">
    <location>
        <begin position="74"/>
        <end position="96"/>
    </location>
</feature>
<comment type="caution">
    <text evidence="11">The sequence shown here is derived from an EMBL/GenBank/DDBJ whole genome shotgun (WGS) entry which is preliminary data.</text>
</comment>
<gene>
    <name evidence="11" type="ORF">AMJ82_03730</name>
</gene>
<evidence type="ECO:0000256" key="7">
    <source>
        <dbReference type="ARBA" id="ARBA00023136"/>
    </source>
</evidence>
<evidence type="ECO:0000259" key="10">
    <source>
        <dbReference type="Pfam" id="PF00924"/>
    </source>
</evidence>
<evidence type="ECO:0000256" key="6">
    <source>
        <dbReference type="ARBA" id="ARBA00022989"/>
    </source>
</evidence>
<dbReference type="InterPro" id="IPR023408">
    <property type="entry name" value="MscS_beta-dom_sf"/>
</dbReference>
<accession>A0A0S8GAP0</accession>
<dbReference type="PANTHER" id="PTHR30460">
    <property type="entry name" value="MODERATE CONDUCTANCE MECHANOSENSITIVE CHANNEL YBIO"/>
    <property type="match status" value="1"/>
</dbReference>
<dbReference type="EMBL" id="LJUI01000020">
    <property type="protein sequence ID" value="KPK70168.1"/>
    <property type="molecule type" value="Genomic_DNA"/>
</dbReference>
<dbReference type="Gene3D" id="2.30.30.60">
    <property type="match status" value="1"/>
</dbReference>
<comment type="subcellular location">
    <subcellularLocation>
        <location evidence="2">Cell membrane</location>
    </subcellularLocation>
    <subcellularLocation>
        <location evidence="1">Membrane</location>
        <topology evidence="1">Multi-pass membrane protein</topology>
    </subcellularLocation>
</comment>
<dbReference type="InterPro" id="IPR010920">
    <property type="entry name" value="LSM_dom_sf"/>
</dbReference>
<feature type="transmembrane region" description="Helical" evidence="9">
    <location>
        <begin position="46"/>
        <end position="67"/>
    </location>
</feature>
<organism evidence="11 12">
    <name type="scientific">candidate division TA06 bacterium SM23_40</name>
    <dbReference type="NCBI Taxonomy" id="1703774"/>
    <lineage>
        <taxon>Bacteria</taxon>
        <taxon>Bacteria division TA06</taxon>
    </lineage>
</organism>
<reference evidence="11 12" key="1">
    <citation type="journal article" date="2015" name="Microbiome">
        <title>Genomic resolution of linkages in carbon, nitrogen, and sulfur cycling among widespread estuary sediment bacteria.</title>
        <authorList>
            <person name="Baker B.J."/>
            <person name="Lazar C.S."/>
            <person name="Teske A.P."/>
            <person name="Dick G.J."/>
        </authorList>
    </citation>
    <scope>NUCLEOTIDE SEQUENCE [LARGE SCALE GENOMIC DNA]</scope>
    <source>
        <strain evidence="11">SM23_40</strain>
    </source>
</reference>
<dbReference type="PANTHER" id="PTHR30460:SF0">
    <property type="entry name" value="MODERATE CONDUCTANCE MECHANOSENSITIVE CHANNEL YBIO"/>
    <property type="match status" value="1"/>
</dbReference>
<evidence type="ECO:0000256" key="2">
    <source>
        <dbReference type="ARBA" id="ARBA00004236"/>
    </source>
</evidence>
<feature type="domain" description="Mechanosensitive ion channel MscS" evidence="10">
    <location>
        <begin position="95"/>
        <end position="157"/>
    </location>
</feature>
<feature type="compositionally biased region" description="Basic residues" evidence="8">
    <location>
        <begin position="286"/>
        <end position="296"/>
    </location>
</feature>
<evidence type="ECO:0000256" key="4">
    <source>
        <dbReference type="ARBA" id="ARBA00022475"/>
    </source>
</evidence>
<dbReference type="GO" id="GO:0008381">
    <property type="term" value="F:mechanosensitive monoatomic ion channel activity"/>
    <property type="evidence" value="ECO:0007669"/>
    <property type="project" value="InterPro"/>
</dbReference>
<dbReference type="InterPro" id="IPR006685">
    <property type="entry name" value="MscS_channel_2nd"/>
</dbReference>
<evidence type="ECO:0000256" key="9">
    <source>
        <dbReference type="SAM" id="Phobius"/>
    </source>
</evidence>
<dbReference type="SUPFAM" id="SSF50182">
    <property type="entry name" value="Sm-like ribonucleoproteins"/>
    <property type="match status" value="1"/>
</dbReference>
<dbReference type="AlphaFoldDB" id="A0A0S8GAP0"/>
<proteinExistence type="inferred from homology"/>
<keyword evidence="6 9" id="KW-1133">Transmembrane helix</keyword>
<evidence type="ECO:0000256" key="1">
    <source>
        <dbReference type="ARBA" id="ARBA00004141"/>
    </source>
</evidence>
<evidence type="ECO:0000256" key="5">
    <source>
        <dbReference type="ARBA" id="ARBA00022692"/>
    </source>
</evidence>
<comment type="similarity">
    <text evidence="3">Belongs to the MscS (TC 1.A.23) family.</text>
</comment>
<dbReference type="Proteomes" id="UP000051717">
    <property type="component" value="Unassembled WGS sequence"/>
</dbReference>
<dbReference type="InterPro" id="IPR011014">
    <property type="entry name" value="MscS_channel_TM-2"/>
</dbReference>
<protein>
    <recommendedName>
        <fullName evidence="10">Mechanosensitive ion channel MscS domain-containing protein</fullName>
    </recommendedName>
</protein>
<dbReference type="InterPro" id="IPR045276">
    <property type="entry name" value="YbiO_bact"/>
</dbReference>
<keyword evidence="7 9" id="KW-0472">Membrane</keyword>